<proteinExistence type="predicted"/>
<evidence type="ECO:0000313" key="2">
    <source>
        <dbReference type="Proteomes" id="UP000336646"/>
    </source>
</evidence>
<sequence>MALWTDLVTPQELTTVARMALDERERERISLAQFLPNVTKYDTVVRLSASDNGLVDVAEYRAYDAETPIGGGSAGKRITVELPPLGQKTRVSEYDQLRTRGTGSDAMLRDAIGAETIKRAKAVADRMELMRGTVLTTGKAMINENKFIAESDFERDKSLTVTAGKLWSDATAARPLEDIFAWQETYVERNGEPAAYAVASTKVINALSKSGAFLNPNSVRVRAGLDEINAVLETEGLPQLVRYDRLVRVAGKSTRVIPDSTLLLLPSDGSDLGATFWGTTLESFEPNYAIQEDDRPGIVAGAYKEDDPMGVWVKGAAIGMPILANANLTMAATVL</sequence>
<dbReference type="Proteomes" id="UP000336646">
    <property type="component" value="Unassembled WGS sequence"/>
</dbReference>
<dbReference type="OrthoDB" id="3196427at2"/>
<evidence type="ECO:0000313" key="1">
    <source>
        <dbReference type="EMBL" id="TVS29803.1"/>
    </source>
</evidence>
<dbReference type="AlphaFoldDB" id="A0A6C1TYZ5"/>
<gene>
    <name evidence="1" type="ORF">EKI59_02460</name>
</gene>
<protein>
    <submittedName>
        <fullName evidence="1">Major capsid protein E</fullName>
    </submittedName>
</protein>
<dbReference type="EMBL" id="RXIR01000003">
    <property type="protein sequence ID" value="TVS29803.1"/>
    <property type="molecule type" value="Genomic_DNA"/>
</dbReference>
<dbReference type="Gene3D" id="3.90.1690.10">
    <property type="entry name" value="phage-related protein like domain"/>
    <property type="match status" value="1"/>
</dbReference>
<dbReference type="Pfam" id="PF03864">
    <property type="entry name" value="Phage_cap_E"/>
    <property type="match status" value="1"/>
</dbReference>
<dbReference type="InterPro" id="IPR005564">
    <property type="entry name" value="Major_capsid_GpE"/>
</dbReference>
<reference evidence="1 2" key="1">
    <citation type="submission" date="2018-12" db="EMBL/GenBank/DDBJ databases">
        <title>Corynebacterium sanguinis sp. nov., a clinically-associated and environmental corynebacterium.</title>
        <authorList>
            <person name="Gonzales-Siles L."/>
            <person name="Jaen-Luchoro D."/>
            <person name="Cardew S."/>
            <person name="Inganas E."/>
            <person name="Ohlen M."/>
            <person name="Jensie-Markopolous S."/>
            <person name="Pinyeiro-Iglesias B."/>
            <person name="Molin K."/>
            <person name="Skovbjerg S."/>
            <person name="Svensson-Stadler L."/>
            <person name="Funke G."/>
            <person name="Moore E.R.B."/>
        </authorList>
    </citation>
    <scope>NUCLEOTIDE SEQUENCE [LARGE SCALE GENOMIC DNA]</scope>
    <source>
        <strain evidence="1 2">58734</strain>
    </source>
</reference>
<organism evidence="1 2">
    <name type="scientific">Corynebacterium sanguinis</name>
    <dbReference type="NCBI Taxonomy" id="2594913"/>
    <lineage>
        <taxon>Bacteria</taxon>
        <taxon>Bacillati</taxon>
        <taxon>Actinomycetota</taxon>
        <taxon>Actinomycetes</taxon>
        <taxon>Mycobacteriales</taxon>
        <taxon>Corynebacteriaceae</taxon>
        <taxon>Corynebacterium</taxon>
    </lineage>
</organism>
<name>A0A6C1TYZ5_9CORY</name>
<comment type="caution">
    <text evidence="1">The sequence shown here is derived from an EMBL/GenBank/DDBJ whole genome shotgun (WGS) entry which is preliminary data.</text>
</comment>
<dbReference type="RefSeq" id="WP_144772548.1">
    <property type="nucleotide sequence ID" value="NZ_RXIR01000003.1"/>
</dbReference>
<accession>A0A6C1TYZ5</accession>
<dbReference type="InterPro" id="IPR053738">
    <property type="entry name" value="Lambda_capsid_assembly"/>
</dbReference>